<evidence type="ECO:0000313" key="3">
    <source>
        <dbReference type="Proteomes" id="UP000069940"/>
    </source>
</evidence>
<comment type="subcellular location">
    <subcellularLocation>
        <location evidence="1">Peroxisome</location>
    </subcellularLocation>
</comment>
<dbReference type="InterPro" id="IPR039245">
    <property type="entry name" value="TYSND1/DEG15"/>
</dbReference>
<dbReference type="Pfam" id="PF13365">
    <property type="entry name" value="Trypsin_2"/>
    <property type="match status" value="1"/>
</dbReference>
<keyword evidence="1" id="KW-0720">Serine protease</keyword>
<accession>A0ABM1Z260</accession>
<dbReference type="InterPro" id="IPR009003">
    <property type="entry name" value="Peptidase_S1_PA"/>
</dbReference>
<dbReference type="PANTHER" id="PTHR21004:SF0">
    <property type="entry name" value="PEROXISOMAL LEADER PEPTIDE-PROCESSING PROTEASE"/>
    <property type="match status" value="1"/>
</dbReference>
<comment type="function">
    <text evidence="1">Peroxisomal protease that mediates both the removal of the leader peptide from proteins containing a PTS2 target sequence and processes several PTS1-containing proteins. Catalyzes the processing of PTS1-proteins involved in the peroxisomal beta-oxidation of fatty acids.</text>
</comment>
<comment type="similarity">
    <text evidence="1">Belongs to the peptidase S1B family.</text>
</comment>
<reference evidence="2" key="2">
    <citation type="submission" date="2025-05" db="UniProtKB">
        <authorList>
            <consortium name="EnsemblMetazoa"/>
        </authorList>
    </citation>
    <scope>IDENTIFICATION</scope>
    <source>
        <strain evidence="2">Foshan</strain>
    </source>
</reference>
<reference evidence="3" key="1">
    <citation type="journal article" date="2015" name="Proc. Natl. Acad. Sci. U.S.A.">
        <title>Genome sequence of the Asian Tiger mosquito, Aedes albopictus, reveals insights into its biology, genetics, and evolution.</title>
        <authorList>
            <person name="Chen X.G."/>
            <person name="Jiang X."/>
            <person name="Gu J."/>
            <person name="Xu M."/>
            <person name="Wu Y."/>
            <person name="Deng Y."/>
            <person name="Zhang C."/>
            <person name="Bonizzoni M."/>
            <person name="Dermauw W."/>
            <person name="Vontas J."/>
            <person name="Armbruster P."/>
            <person name="Huang X."/>
            <person name="Yang Y."/>
            <person name="Zhang H."/>
            <person name="He W."/>
            <person name="Peng H."/>
            <person name="Liu Y."/>
            <person name="Wu K."/>
            <person name="Chen J."/>
            <person name="Lirakis M."/>
            <person name="Topalis P."/>
            <person name="Van Leeuwen T."/>
            <person name="Hall A.B."/>
            <person name="Jiang X."/>
            <person name="Thorpe C."/>
            <person name="Mueller R.L."/>
            <person name="Sun C."/>
            <person name="Waterhouse R.M."/>
            <person name="Yan G."/>
            <person name="Tu Z.J."/>
            <person name="Fang X."/>
            <person name="James A.A."/>
        </authorList>
    </citation>
    <scope>NUCLEOTIDE SEQUENCE [LARGE SCALE GENOMIC DNA]</scope>
    <source>
        <strain evidence="3">Foshan</strain>
    </source>
</reference>
<keyword evidence="1" id="KW-0645">Protease</keyword>
<keyword evidence="1" id="KW-0576">Peroxisome</keyword>
<dbReference type="InterPro" id="IPR043504">
    <property type="entry name" value="Peptidase_S1_PA_chymotrypsin"/>
</dbReference>
<comment type="PTM">
    <text evidence="1">The full-lengh TYSND1 is the active the proteolytic processing of PTS1- and PTS2-proteins and in self-cleavage, and intermolecular self-cleavage of TYSND1 down-regulates its protease activity.</text>
</comment>
<keyword evidence="3" id="KW-1185">Reference proteome</keyword>
<dbReference type="EC" id="3.4.21.-" evidence="1"/>
<dbReference type="EnsemblMetazoa" id="AALFPA23_014284.R20766">
    <property type="protein sequence ID" value="AALFPA23_014284.P20766"/>
    <property type="gene ID" value="AALFPA23_014284"/>
</dbReference>
<dbReference type="RefSeq" id="XP_019563545.3">
    <property type="nucleotide sequence ID" value="XM_019708000.3"/>
</dbReference>
<dbReference type="SUPFAM" id="SSF50494">
    <property type="entry name" value="Trypsin-like serine proteases"/>
    <property type="match status" value="1"/>
</dbReference>
<dbReference type="PANTHER" id="PTHR21004">
    <property type="entry name" value="SERINE PROTEASE-RELATED"/>
    <property type="match status" value="1"/>
</dbReference>
<proteinExistence type="inferred from homology"/>
<keyword evidence="1" id="KW-0378">Hydrolase</keyword>
<organism evidence="2 3">
    <name type="scientific">Aedes albopictus</name>
    <name type="common">Asian tiger mosquito</name>
    <name type="synonym">Stegomyia albopicta</name>
    <dbReference type="NCBI Taxonomy" id="7160"/>
    <lineage>
        <taxon>Eukaryota</taxon>
        <taxon>Metazoa</taxon>
        <taxon>Ecdysozoa</taxon>
        <taxon>Arthropoda</taxon>
        <taxon>Hexapoda</taxon>
        <taxon>Insecta</taxon>
        <taxon>Pterygota</taxon>
        <taxon>Neoptera</taxon>
        <taxon>Endopterygota</taxon>
        <taxon>Diptera</taxon>
        <taxon>Nematocera</taxon>
        <taxon>Culicoidea</taxon>
        <taxon>Culicidae</taxon>
        <taxon>Culicinae</taxon>
        <taxon>Aedini</taxon>
        <taxon>Aedes</taxon>
        <taxon>Stegomyia</taxon>
    </lineage>
</organism>
<dbReference type="GeneID" id="109431726"/>
<protein>
    <recommendedName>
        <fullName evidence="1">Peroxisomal leader peptide-processing protease</fullName>
        <ecNumber evidence="1">3.4.21.-</ecNumber>
    </recommendedName>
</protein>
<dbReference type="Proteomes" id="UP000069940">
    <property type="component" value="Unassembled WGS sequence"/>
</dbReference>
<evidence type="ECO:0000256" key="1">
    <source>
        <dbReference type="PIRNR" id="PIRNR037989"/>
    </source>
</evidence>
<name>A0ABM1Z260_AEDAL</name>
<dbReference type="Gene3D" id="2.40.10.10">
    <property type="entry name" value="Trypsin-like serine proteases"/>
    <property type="match status" value="2"/>
</dbReference>
<evidence type="ECO:0000313" key="2">
    <source>
        <dbReference type="EnsemblMetazoa" id="AALFPA23_014284.P20766"/>
    </source>
</evidence>
<sequence length="481" mass="54454">MSTLYPKNGIIYYYAGTHKSSAVLFENKFVLTSGLTMLQVPFTKREFKATVEQKIIDVDTDNEYSFLRHLDYRLVVQGKGGTFFEKKVQIAYILYSPDIEETIDNNFKNLKFSLDGEHKSVLEYSLYFSTFVIMSFPDQNISLDIIRPEFENCINNLNLLEDIVCISSPFGNEHFLNSINFGHVANVLGKDNCLTLLNISPAFGCEGAGVYDKNSNLRSIMLYSCFDHQSENVCLPLAANVGEICKILFDKPPLNNTCDKLTMFVQRSSCMIDSMGCWGTGCLFQINGRSFVITCAHVLRTDNITCYCYDKVFHPKLIYKNPIFDYAFDVALLEGPKDGHNLAKLANYIPAVGQTVYCVGFPVFKHFGMDGKFTPSIYRGRVTKYTKGVINTDCPVQAGQSGGPIFDGDGNLLAVMVSNFKNEIDGKIYPFHNMCIPICDIYDILFRYSKNYDYAELTNLQAEKSIVDKWKLRNPKIECKL</sequence>